<dbReference type="Proteomes" id="UP000028483">
    <property type="component" value="Unassembled WGS sequence"/>
</dbReference>
<gene>
    <name evidence="3" type="ORF">XBO1_980016</name>
</gene>
<protein>
    <recommendedName>
        <fullName evidence="5">DUF2285 domain-containing protein</fullName>
    </recommendedName>
</protein>
<feature type="domain" description="T6SS Transcription factor RovC-like DNA binding" evidence="1">
    <location>
        <begin position="183"/>
        <end position="244"/>
    </location>
</feature>
<dbReference type="Pfam" id="PF10074">
    <property type="entry name" value="RovC_DNA-bd"/>
    <property type="match status" value="1"/>
</dbReference>
<feature type="domain" description="Transcriptional regulator-like" evidence="2">
    <location>
        <begin position="8"/>
        <end position="41"/>
    </location>
</feature>
<sequence>MKFDNGNDTFDLAWEFLRRNEKYIEDWTRVKKTYPNIANYEYSLIQLPIDKVAEKKWGLLKYADPNNTFTTYIFWSQKYCNKCIDAFSIKASSNYKSAINVFIDNSISHVVMKLLDNKYCIKISRGDKYFQFFVENYSYEENISLMLFFPLCTKLKNIKLKISEIEEILNTKPKKKKIDYSKLDLLDILDYKKKGASQRELASLIFKDISVENVWNPDSSIRSNIRYRIKKAQNMVEKGYLKLI</sequence>
<accession>A0A077P1D9</accession>
<evidence type="ECO:0000313" key="4">
    <source>
        <dbReference type="Proteomes" id="UP000028483"/>
    </source>
</evidence>
<dbReference type="EMBL" id="CBSX010000268">
    <property type="protein sequence ID" value="CDH08212.1"/>
    <property type="molecule type" value="Genomic_DNA"/>
</dbReference>
<organism evidence="3 4">
    <name type="scientific">Xenorhabdus bovienii str. oregonense</name>
    <dbReference type="NCBI Taxonomy" id="1398202"/>
    <lineage>
        <taxon>Bacteria</taxon>
        <taxon>Pseudomonadati</taxon>
        <taxon>Pseudomonadota</taxon>
        <taxon>Gammaproteobacteria</taxon>
        <taxon>Enterobacterales</taxon>
        <taxon>Morganellaceae</taxon>
        <taxon>Xenorhabdus</taxon>
    </lineage>
</organism>
<dbReference type="InterPro" id="IPR018754">
    <property type="entry name" value="RovC-like_DNA-bd"/>
</dbReference>
<evidence type="ECO:0000313" key="3">
    <source>
        <dbReference type="EMBL" id="CDH08212.1"/>
    </source>
</evidence>
<proteinExistence type="predicted"/>
<name>A0A077P1D9_XENBV</name>
<dbReference type="RefSeq" id="WP_038253949.1">
    <property type="nucleotide sequence ID" value="NZ_CAWLUU010000086.1"/>
</dbReference>
<dbReference type="HOGENOM" id="CLU_1255568_0_0_6"/>
<comment type="caution">
    <text evidence="3">The sequence shown here is derived from an EMBL/GenBank/DDBJ whole genome shotgun (WGS) entry which is preliminary data.</text>
</comment>
<evidence type="ECO:0000259" key="2">
    <source>
        <dbReference type="Pfam" id="PF20109"/>
    </source>
</evidence>
<evidence type="ECO:0000259" key="1">
    <source>
        <dbReference type="Pfam" id="PF10074"/>
    </source>
</evidence>
<dbReference type="AlphaFoldDB" id="A0A077P1D9"/>
<reference evidence="3" key="1">
    <citation type="submission" date="2013-07" db="EMBL/GenBank/DDBJ databases">
        <title>Sub-species coevolution in mutualistic symbiosis.</title>
        <authorList>
            <person name="Murfin K."/>
            <person name="Klassen J."/>
            <person name="Lee M."/>
            <person name="Forst S."/>
            <person name="Stock P."/>
            <person name="Goodrich-Blair H."/>
        </authorList>
    </citation>
    <scope>NUCLEOTIDE SEQUENCE [LARGE SCALE GENOMIC DNA]</scope>
    <source>
        <strain evidence="3">Oregonense</strain>
    </source>
</reference>
<dbReference type="Pfam" id="PF20109">
    <property type="entry name" value="Trans_reg_dom"/>
    <property type="match status" value="1"/>
</dbReference>
<evidence type="ECO:0008006" key="5">
    <source>
        <dbReference type="Google" id="ProtNLM"/>
    </source>
</evidence>
<dbReference type="InterPro" id="IPR045465">
    <property type="entry name" value="Trans_reg_dom"/>
</dbReference>